<keyword evidence="5" id="KW-0472">Membrane</keyword>
<dbReference type="CDD" id="cd01949">
    <property type="entry name" value="GGDEF"/>
    <property type="match status" value="1"/>
</dbReference>
<comment type="catalytic activity">
    <reaction evidence="3">
        <text>2 GTP = 3',3'-c-di-GMP + 2 diphosphate</text>
        <dbReference type="Rhea" id="RHEA:24898"/>
        <dbReference type="ChEBI" id="CHEBI:33019"/>
        <dbReference type="ChEBI" id="CHEBI:37565"/>
        <dbReference type="ChEBI" id="CHEBI:58805"/>
        <dbReference type="EC" id="2.7.7.65"/>
    </reaction>
</comment>
<sequence>MDLHSVTAPCRKTLVLAAVIALSLMAFAAIGQTDRAELLEQAKSLRNDDPEAALKLLDRALADQQTDRYSARELATVAGLLEMRAAVQRGRAEYDAASADAQRLGELAKRSNEPGLAADAAFLQGSIEAERGQFAAALDRFHAARRRLEGIDRPVELARIFNAIGVTHNFTGDQARAREYFQRAVDAARDAGAEGAAATYLGNLSLTVAELEGPRAALPMLREVLQLSEETGAETTATMARANLCDQLVKLEEHDEAETTCLAALDEVDRMHQARWQAGIRLTLGHLRRDEGRLEEAVDWYREALAIASASVPTIEDEVLASLSEALEDLGQTAEALTLTRQRVALRDQQRQSERRELVEELEVRYEVERSEADLELLRLQSALQKTQLQQRNMMLMALLIGLAVTLLAAIGAVRSYWITTRLKRDLATRNSELEQAVAEITDLARHDSLTGLFNRRALEELGQREVNRQQRHGEPLSVMLMDIDYFKSINDRFGHAVGDEVLQSLAALLRENLRDTDLVGRWGGEEFLCILPKTDLAEAEHSAHRIQSALEAAPIQTAGDPVRLTVTCGIAAVDTRLDQAIQRADQAMYRGKHEGRNVIVVAGRGAPDPG</sequence>
<dbReference type="Pfam" id="PF13424">
    <property type="entry name" value="TPR_12"/>
    <property type="match status" value="1"/>
</dbReference>
<evidence type="ECO:0000313" key="9">
    <source>
        <dbReference type="Proteomes" id="UP000484885"/>
    </source>
</evidence>
<evidence type="ECO:0000256" key="6">
    <source>
        <dbReference type="SAM" id="SignalP"/>
    </source>
</evidence>
<dbReference type="Pfam" id="PF13181">
    <property type="entry name" value="TPR_8"/>
    <property type="match status" value="1"/>
</dbReference>
<dbReference type="RefSeq" id="WP_164210567.1">
    <property type="nucleotide sequence ID" value="NZ_JAAGSC010000037.1"/>
</dbReference>
<keyword evidence="6" id="KW-0732">Signal</keyword>
<feature type="transmembrane region" description="Helical" evidence="5">
    <location>
        <begin position="394"/>
        <end position="418"/>
    </location>
</feature>
<protein>
    <recommendedName>
        <fullName evidence="2">diguanylate cyclase</fullName>
        <ecNumber evidence="2">2.7.7.65</ecNumber>
    </recommendedName>
</protein>
<dbReference type="PANTHER" id="PTHR45138">
    <property type="entry name" value="REGULATORY COMPONENTS OF SENSORY TRANSDUCTION SYSTEM"/>
    <property type="match status" value="1"/>
</dbReference>
<evidence type="ECO:0000259" key="7">
    <source>
        <dbReference type="PROSITE" id="PS50887"/>
    </source>
</evidence>
<dbReference type="InterPro" id="IPR029787">
    <property type="entry name" value="Nucleotide_cyclase"/>
</dbReference>
<keyword evidence="4" id="KW-0802">TPR repeat</keyword>
<dbReference type="SMART" id="SM00267">
    <property type="entry name" value="GGDEF"/>
    <property type="match status" value="1"/>
</dbReference>
<dbReference type="PROSITE" id="PS50887">
    <property type="entry name" value="GGDEF"/>
    <property type="match status" value="1"/>
</dbReference>
<dbReference type="SMART" id="SM00028">
    <property type="entry name" value="TPR"/>
    <property type="match status" value="4"/>
</dbReference>
<dbReference type="PROSITE" id="PS50005">
    <property type="entry name" value="TPR"/>
    <property type="match status" value="1"/>
</dbReference>
<name>A0A845UWY8_9GAMM</name>
<comment type="cofactor">
    <cofactor evidence="1">
        <name>Mg(2+)</name>
        <dbReference type="ChEBI" id="CHEBI:18420"/>
    </cofactor>
</comment>
<keyword evidence="5" id="KW-0812">Transmembrane</keyword>
<dbReference type="Gene3D" id="3.30.70.270">
    <property type="match status" value="1"/>
</dbReference>
<dbReference type="InterPro" id="IPR000160">
    <property type="entry name" value="GGDEF_dom"/>
</dbReference>
<dbReference type="InterPro" id="IPR019734">
    <property type="entry name" value="TPR_rpt"/>
</dbReference>
<feature type="domain" description="GGDEF" evidence="7">
    <location>
        <begin position="475"/>
        <end position="605"/>
    </location>
</feature>
<dbReference type="InterPro" id="IPR043128">
    <property type="entry name" value="Rev_trsase/Diguanyl_cyclase"/>
</dbReference>
<dbReference type="PANTHER" id="PTHR45138:SF9">
    <property type="entry name" value="DIGUANYLATE CYCLASE DGCM-RELATED"/>
    <property type="match status" value="1"/>
</dbReference>
<feature type="signal peptide" evidence="6">
    <location>
        <begin position="1"/>
        <end position="28"/>
    </location>
</feature>
<reference evidence="8 9" key="1">
    <citation type="submission" date="2020-02" db="EMBL/GenBank/DDBJ databases">
        <authorList>
            <person name="Zhang X.-Y."/>
        </authorList>
    </citation>
    <scope>NUCLEOTIDE SEQUENCE [LARGE SCALE GENOMIC DNA]</scope>
    <source>
        <strain evidence="8 9">C33</strain>
    </source>
</reference>
<dbReference type="EC" id="2.7.7.65" evidence="2"/>
<proteinExistence type="predicted"/>
<organism evidence="8 9">
    <name type="scientific">Wenzhouxiangella limi</name>
    <dbReference type="NCBI Taxonomy" id="2707351"/>
    <lineage>
        <taxon>Bacteria</taxon>
        <taxon>Pseudomonadati</taxon>
        <taxon>Pseudomonadota</taxon>
        <taxon>Gammaproteobacteria</taxon>
        <taxon>Chromatiales</taxon>
        <taxon>Wenzhouxiangellaceae</taxon>
        <taxon>Wenzhouxiangella</taxon>
    </lineage>
</organism>
<feature type="repeat" description="TPR" evidence="4">
    <location>
        <begin position="278"/>
        <end position="311"/>
    </location>
</feature>
<dbReference type="EMBL" id="JAAGSC010000037">
    <property type="protein sequence ID" value="NDY95168.1"/>
    <property type="molecule type" value="Genomic_DNA"/>
</dbReference>
<comment type="caution">
    <text evidence="8">The sequence shown here is derived from an EMBL/GenBank/DDBJ whole genome shotgun (WGS) entry which is preliminary data.</text>
</comment>
<dbReference type="Proteomes" id="UP000484885">
    <property type="component" value="Unassembled WGS sequence"/>
</dbReference>
<dbReference type="AlphaFoldDB" id="A0A845UWY8"/>
<dbReference type="GO" id="GO:0052621">
    <property type="term" value="F:diguanylate cyclase activity"/>
    <property type="evidence" value="ECO:0007669"/>
    <property type="project" value="UniProtKB-EC"/>
</dbReference>
<evidence type="ECO:0000256" key="5">
    <source>
        <dbReference type="SAM" id="Phobius"/>
    </source>
</evidence>
<evidence type="ECO:0000256" key="3">
    <source>
        <dbReference type="ARBA" id="ARBA00034247"/>
    </source>
</evidence>
<dbReference type="InterPro" id="IPR011990">
    <property type="entry name" value="TPR-like_helical_dom_sf"/>
</dbReference>
<dbReference type="SUPFAM" id="SSF48452">
    <property type="entry name" value="TPR-like"/>
    <property type="match status" value="1"/>
</dbReference>
<evidence type="ECO:0000256" key="1">
    <source>
        <dbReference type="ARBA" id="ARBA00001946"/>
    </source>
</evidence>
<dbReference type="Pfam" id="PF00990">
    <property type="entry name" value="GGDEF"/>
    <property type="match status" value="1"/>
</dbReference>
<evidence type="ECO:0000313" key="8">
    <source>
        <dbReference type="EMBL" id="NDY95168.1"/>
    </source>
</evidence>
<dbReference type="NCBIfam" id="TIGR00254">
    <property type="entry name" value="GGDEF"/>
    <property type="match status" value="1"/>
</dbReference>
<keyword evidence="9" id="KW-1185">Reference proteome</keyword>
<keyword evidence="5" id="KW-1133">Transmembrane helix</keyword>
<dbReference type="InterPro" id="IPR050469">
    <property type="entry name" value="Diguanylate_Cyclase"/>
</dbReference>
<dbReference type="Gene3D" id="1.25.40.10">
    <property type="entry name" value="Tetratricopeptide repeat domain"/>
    <property type="match status" value="1"/>
</dbReference>
<gene>
    <name evidence="8" type="ORF">G3I74_05440</name>
</gene>
<accession>A0A845UWY8</accession>
<evidence type="ECO:0000256" key="4">
    <source>
        <dbReference type="PROSITE-ProRule" id="PRU00339"/>
    </source>
</evidence>
<dbReference type="SUPFAM" id="SSF55073">
    <property type="entry name" value="Nucleotide cyclase"/>
    <property type="match status" value="1"/>
</dbReference>
<evidence type="ECO:0000256" key="2">
    <source>
        <dbReference type="ARBA" id="ARBA00012528"/>
    </source>
</evidence>
<feature type="chain" id="PRO_5032859814" description="diguanylate cyclase" evidence="6">
    <location>
        <begin position="29"/>
        <end position="611"/>
    </location>
</feature>
<dbReference type="FunFam" id="3.30.70.270:FF:000001">
    <property type="entry name" value="Diguanylate cyclase domain protein"/>
    <property type="match status" value="1"/>
</dbReference>